<organism evidence="6 7">
    <name type="scientific">Actomonas aquatica</name>
    <dbReference type="NCBI Taxonomy" id="2866162"/>
    <lineage>
        <taxon>Bacteria</taxon>
        <taxon>Pseudomonadati</taxon>
        <taxon>Verrucomicrobiota</taxon>
        <taxon>Opitutia</taxon>
        <taxon>Opitutales</taxon>
        <taxon>Opitutaceae</taxon>
        <taxon>Actomonas</taxon>
    </lineage>
</organism>
<gene>
    <name evidence="4 6" type="primary">csrA</name>
    <name evidence="6" type="ORF">K1X11_022580</name>
</gene>
<name>A0ABZ1C7B8_9BACT</name>
<evidence type="ECO:0000313" key="6">
    <source>
        <dbReference type="EMBL" id="WRQ87611.1"/>
    </source>
</evidence>
<evidence type="ECO:0000256" key="1">
    <source>
        <dbReference type="ARBA" id="ARBA00022490"/>
    </source>
</evidence>
<evidence type="ECO:0000256" key="2">
    <source>
        <dbReference type="ARBA" id="ARBA00022845"/>
    </source>
</evidence>
<evidence type="ECO:0000256" key="4">
    <source>
        <dbReference type="HAMAP-Rule" id="MF_00167"/>
    </source>
</evidence>
<keyword evidence="7" id="KW-1185">Reference proteome</keyword>
<dbReference type="Pfam" id="PF02599">
    <property type="entry name" value="CsrA"/>
    <property type="match status" value="1"/>
</dbReference>
<comment type="subunit">
    <text evidence="4">Homodimer; the beta-strands of each monomer intercalate to form a hydrophobic core, while the alpha-helices form wings that extend away from the core.</text>
</comment>
<keyword evidence="4" id="KW-0678">Repressor</keyword>
<dbReference type="NCBIfam" id="NF002469">
    <property type="entry name" value="PRK01712.1"/>
    <property type="match status" value="1"/>
</dbReference>
<evidence type="ECO:0000256" key="3">
    <source>
        <dbReference type="ARBA" id="ARBA00022884"/>
    </source>
</evidence>
<feature type="region of interest" description="Disordered" evidence="5">
    <location>
        <begin position="58"/>
        <end position="82"/>
    </location>
</feature>
<evidence type="ECO:0000256" key="5">
    <source>
        <dbReference type="SAM" id="MobiDB-lite"/>
    </source>
</evidence>
<keyword evidence="4" id="KW-1005">Bacterial flagellum biogenesis</keyword>
<accession>A0ABZ1C7B8</accession>
<comment type="similarity">
    <text evidence="4">Belongs to the CsrA/RsmA family.</text>
</comment>
<comment type="subcellular location">
    <subcellularLocation>
        <location evidence="4">Cytoplasm</location>
    </subcellularLocation>
</comment>
<dbReference type="Gene3D" id="2.60.40.4380">
    <property type="entry name" value="Translational regulator CsrA"/>
    <property type="match status" value="1"/>
</dbReference>
<keyword evidence="2 4" id="KW-0810">Translation regulation</keyword>
<dbReference type="SUPFAM" id="SSF117130">
    <property type="entry name" value="CsrA-like"/>
    <property type="match status" value="1"/>
</dbReference>
<dbReference type="Proteomes" id="UP000738431">
    <property type="component" value="Chromosome"/>
</dbReference>
<dbReference type="EMBL" id="CP139781">
    <property type="protein sequence ID" value="WRQ87611.1"/>
    <property type="molecule type" value="Genomic_DNA"/>
</dbReference>
<dbReference type="PANTHER" id="PTHR34984">
    <property type="entry name" value="CARBON STORAGE REGULATOR"/>
    <property type="match status" value="1"/>
</dbReference>
<dbReference type="RefSeq" id="WP_221030229.1">
    <property type="nucleotide sequence ID" value="NZ_CP139781.1"/>
</dbReference>
<keyword evidence="3 4" id="KW-0694">RNA-binding</keyword>
<sequence length="82" mass="8876">MLVLTRRVGEAIKIGDNVEIKITRIDGDVVKIGIDAPRNVPIYRKEVLADIAQTNQSAAVKGQRGGPLPALPALPRLARRPD</sequence>
<dbReference type="PANTHER" id="PTHR34984:SF1">
    <property type="entry name" value="CARBON STORAGE REGULATOR"/>
    <property type="match status" value="1"/>
</dbReference>
<dbReference type="NCBIfam" id="TIGR00202">
    <property type="entry name" value="csrA"/>
    <property type="match status" value="1"/>
</dbReference>
<dbReference type="InterPro" id="IPR003751">
    <property type="entry name" value="CsrA"/>
</dbReference>
<proteinExistence type="inferred from homology"/>
<dbReference type="HAMAP" id="MF_00167">
    <property type="entry name" value="CsrA"/>
    <property type="match status" value="1"/>
</dbReference>
<reference evidence="6 7" key="2">
    <citation type="submission" date="2023-12" db="EMBL/GenBank/DDBJ databases">
        <title>Description of an unclassified Opitutus bacterium of Verrucomicrobiota.</title>
        <authorList>
            <person name="Zhang D.-F."/>
        </authorList>
    </citation>
    <scope>NUCLEOTIDE SEQUENCE [LARGE SCALE GENOMIC DNA]</scope>
    <source>
        <strain evidence="6 7">WL0086</strain>
    </source>
</reference>
<keyword evidence="1 4" id="KW-0963">Cytoplasm</keyword>
<feature type="compositionally biased region" description="Low complexity" evidence="5">
    <location>
        <begin position="67"/>
        <end position="76"/>
    </location>
</feature>
<protein>
    <recommendedName>
        <fullName evidence="4">Translational regulator CsrA</fullName>
    </recommendedName>
</protein>
<dbReference type="InterPro" id="IPR036107">
    <property type="entry name" value="CsrA_sf"/>
</dbReference>
<evidence type="ECO:0000313" key="7">
    <source>
        <dbReference type="Proteomes" id="UP000738431"/>
    </source>
</evidence>
<comment type="function">
    <text evidence="4">A translational regulator that binds mRNA to regulate translation initiation and/or mRNA stability. Usually binds in the 5'-UTR at or near the Shine-Dalgarno sequence preventing ribosome-binding, thus repressing translation. Its main target seems to be the major flagellin gene, while its function is anatagonized by FliW.</text>
</comment>
<reference evidence="6 7" key="1">
    <citation type="submission" date="2021-08" db="EMBL/GenBank/DDBJ databases">
        <authorList>
            <person name="Zhang D."/>
            <person name="Zhang A."/>
            <person name="Wang L."/>
        </authorList>
    </citation>
    <scope>NUCLEOTIDE SEQUENCE [LARGE SCALE GENOMIC DNA]</scope>
    <source>
        <strain evidence="6 7">WL0086</strain>
    </source>
</reference>